<dbReference type="AlphaFoldDB" id="A0A645HNK7"/>
<sequence>MVEILLKEIYNEVKKGYKVTFEIDRGLSMVRLSHEIHENTLIIMSMCFFIQLNIDN</sequence>
<comment type="caution">
    <text evidence="1">The sequence shown here is derived from an EMBL/GenBank/DDBJ whole genome shotgun (WGS) entry which is preliminary data.</text>
</comment>
<accession>A0A645HNK7</accession>
<gene>
    <name evidence="1" type="ORF">SDC9_187692</name>
</gene>
<evidence type="ECO:0000313" key="1">
    <source>
        <dbReference type="EMBL" id="MPN40156.1"/>
    </source>
</evidence>
<proteinExistence type="predicted"/>
<protein>
    <submittedName>
        <fullName evidence="1">Uncharacterized protein</fullName>
    </submittedName>
</protein>
<organism evidence="1">
    <name type="scientific">bioreactor metagenome</name>
    <dbReference type="NCBI Taxonomy" id="1076179"/>
    <lineage>
        <taxon>unclassified sequences</taxon>
        <taxon>metagenomes</taxon>
        <taxon>ecological metagenomes</taxon>
    </lineage>
</organism>
<reference evidence="1" key="1">
    <citation type="submission" date="2019-08" db="EMBL/GenBank/DDBJ databases">
        <authorList>
            <person name="Kucharzyk K."/>
            <person name="Murdoch R.W."/>
            <person name="Higgins S."/>
            <person name="Loffler F."/>
        </authorList>
    </citation>
    <scope>NUCLEOTIDE SEQUENCE</scope>
</reference>
<dbReference type="EMBL" id="VSSQ01096381">
    <property type="protein sequence ID" value="MPN40156.1"/>
    <property type="molecule type" value="Genomic_DNA"/>
</dbReference>
<name>A0A645HNK7_9ZZZZ</name>